<evidence type="ECO:0000313" key="2">
    <source>
        <dbReference type="Proteomes" id="UP000827976"/>
    </source>
</evidence>
<dbReference type="Proteomes" id="UP000827976">
    <property type="component" value="Chromosome 7"/>
</dbReference>
<gene>
    <name evidence="1" type="ORF">IHE45_07G014700</name>
</gene>
<keyword evidence="2" id="KW-1185">Reference proteome</keyword>
<proteinExistence type="predicted"/>
<comment type="caution">
    <text evidence="1">The sequence shown here is derived from an EMBL/GenBank/DDBJ whole genome shotgun (WGS) entry which is preliminary data.</text>
</comment>
<accession>A0ACB7VPG1</accession>
<evidence type="ECO:0000313" key="1">
    <source>
        <dbReference type="EMBL" id="KAH7676425.1"/>
    </source>
</evidence>
<dbReference type="EMBL" id="CM037017">
    <property type="protein sequence ID" value="KAH7676425.1"/>
    <property type="molecule type" value="Genomic_DNA"/>
</dbReference>
<name>A0ACB7VPG1_DIOAL</name>
<protein>
    <submittedName>
        <fullName evidence="1">Uncharacterized protein</fullName>
    </submittedName>
</protein>
<sequence>MNSGASPNRMAERARAKIALELEARKAAQDSKASKKDNTNTNQISKGNAAALEKPQSKSDSKQSTS</sequence>
<reference evidence="2" key="1">
    <citation type="journal article" date="2022" name="Nat. Commun.">
        <title>Chromosome evolution and the genetic basis of agronomically important traits in greater yam.</title>
        <authorList>
            <person name="Bredeson J.V."/>
            <person name="Lyons J.B."/>
            <person name="Oniyinde I.O."/>
            <person name="Okereke N.R."/>
            <person name="Kolade O."/>
            <person name="Nnabue I."/>
            <person name="Nwadili C.O."/>
            <person name="Hribova E."/>
            <person name="Parker M."/>
            <person name="Nwogha J."/>
            <person name="Shu S."/>
            <person name="Carlson J."/>
            <person name="Kariba R."/>
            <person name="Muthemba S."/>
            <person name="Knop K."/>
            <person name="Barton G.J."/>
            <person name="Sherwood A.V."/>
            <person name="Lopez-Montes A."/>
            <person name="Asiedu R."/>
            <person name="Jamnadass R."/>
            <person name="Muchugi A."/>
            <person name="Goodstein D."/>
            <person name="Egesi C.N."/>
            <person name="Featherston J."/>
            <person name="Asfaw A."/>
            <person name="Simpson G.G."/>
            <person name="Dolezel J."/>
            <person name="Hendre P.S."/>
            <person name="Van Deynze A."/>
            <person name="Kumar P.L."/>
            <person name="Obidiegwu J.E."/>
            <person name="Bhattacharjee R."/>
            <person name="Rokhsar D.S."/>
        </authorList>
    </citation>
    <scope>NUCLEOTIDE SEQUENCE [LARGE SCALE GENOMIC DNA]</scope>
    <source>
        <strain evidence="2">cv. TDa95/00328</strain>
    </source>
</reference>
<organism evidence="1 2">
    <name type="scientific">Dioscorea alata</name>
    <name type="common">Purple yam</name>
    <dbReference type="NCBI Taxonomy" id="55571"/>
    <lineage>
        <taxon>Eukaryota</taxon>
        <taxon>Viridiplantae</taxon>
        <taxon>Streptophyta</taxon>
        <taxon>Embryophyta</taxon>
        <taxon>Tracheophyta</taxon>
        <taxon>Spermatophyta</taxon>
        <taxon>Magnoliopsida</taxon>
        <taxon>Liliopsida</taxon>
        <taxon>Dioscoreales</taxon>
        <taxon>Dioscoreaceae</taxon>
        <taxon>Dioscorea</taxon>
    </lineage>
</organism>